<proteinExistence type="predicted"/>
<organism evidence="1 2">
    <name type="scientific">Aeromonas dhakensis</name>
    <dbReference type="NCBI Taxonomy" id="196024"/>
    <lineage>
        <taxon>Bacteria</taxon>
        <taxon>Pseudomonadati</taxon>
        <taxon>Pseudomonadota</taxon>
        <taxon>Gammaproteobacteria</taxon>
        <taxon>Aeromonadales</taxon>
        <taxon>Aeromonadaceae</taxon>
        <taxon>Aeromonas</taxon>
    </lineage>
</organism>
<dbReference type="RefSeq" id="WP_005300150.1">
    <property type="nucleotide sequence ID" value="NZ_JDWD01000059.1"/>
</dbReference>
<evidence type="ECO:0000313" key="2">
    <source>
        <dbReference type="Proteomes" id="UP000005149"/>
    </source>
</evidence>
<keyword evidence="2" id="KW-1185">Reference proteome</keyword>
<dbReference type="Proteomes" id="UP000005149">
    <property type="component" value="Unassembled WGS sequence"/>
</dbReference>
<dbReference type="AlphaFoldDB" id="K1JR22"/>
<comment type="caution">
    <text evidence="1">The sequence shown here is derived from an EMBL/GenBank/DDBJ whole genome shotgun (WGS) entry which is preliminary data.</text>
</comment>
<dbReference type="EMBL" id="AGWR01000009">
    <property type="protein sequence ID" value="EKB29093.1"/>
    <property type="molecule type" value="Genomic_DNA"/>
</dbReference>
<evidence type="ECO:0000313" key="1">
    <source>
        <dbReference type="EMBL" id="EKB29093.1"/>
    </source>
</evidence>
<accession>K1JR22</accession>
<reference evidence="1 2" key="1">
    <citation type="submission" date="2012-06" db="EMBL/GenBank/DDBJ databases">
        <title>The Genome Sequence of Aeromonas hydrophila SSU.</title>
        <authorList>
            <consortium name="The Broad Institute Genome Sequencing Platform"/>
            <person name="Earl A."/>
            <person name="Ward D."/>
            <person name="Feldgarden M."/>
            <person name="Gevers D."/>
            <person name="Chopra A."/>
            <person name="Walker B."/>
            <person name="Young S.K."/>
            <person name="Zeng Q."/>
            <person name="Gargeya S."/>
            <person name="Fitzgerald M."/>
            <person name="Haas B."/>
            <person name="Abouelleil A."/>
            <person name="Alvarado L."/>
            <person name="Arachchi H.M."/>
            <person name="Berlin A.M."/>
            <person name="Chapman S.B."/>
            <person name="Goldberg J."/>
            <person name="Griggs A."/>
            <person name="Gujja S."/>
            <person name="Hansen M."/>
            <person name="Howarth C."/>
            <person name="Imamovic A."/>
            <person name="Larimer J."/>
            <person name="McCowan C."/>
            <person name="Montmayeur A."/>
            <person name="Murphy C."/>
            <person name="Neiman D."/>
            <person name="Pearson M."/>
            <person name="Priest M."/>
            <person name="Roberts A."/>
            <person name="Saif S."/>
            <person name="Shea T."/>
            <person name="Sisk P."/>
            <person name="Sykes S."/>
            <person name="Wortman J."/>
            <person name="Nusbaum C."/>
            <person name="Birren B."/>
        </authorList>
    </citation>
    <scope>NUCLEOTIDE SEQUENCE [LARGE SCALE GENOMIC DNA]</scope>
    <source>
        <strain evidence="1 2">SSU</strain>
    </source>
</reference>
<sequence>MEGKFLEFLENIGSPNLYIYDFIPNDKLENARECYSIPRSEKILGLVDTTFWGSAKTGVAFGLKGVYWMNLGKYTEHNFISWGDLYNNMSTIDLSDSTIWFEPNCAIDINMSKIKPDVFVELIKDLANCYYFNKCSTSVDLYSPVNEKVSLVEEGNKDIMPIGISDNSLNIVDEFGVYDLSNKSEDVRCHYSALLFMIILDDGYIDERQQSKLSYWLEHLNLNGRQAELCELAYRLSSQDSLEEVINFLIMQDPRLGKSLLLDVSLFTSMVESSSSKVSSRLEMLAKVFLINDVELKDILYLTAFILEHSTDGLCKPQPDIDLSSYHLWLPEHQQILFRKSLWK</sequence>
<protein>
    <submittedName>
        <fullName evidence="1">Uncharacterized protein</fullName>
    </submittedName>
</protein>
<name>K1JR22_9GAMM</name>
<dbReference type="HOGENOM" id="CLU_805703_0_0_6"/>
<gene>
    <name evidence="1" type="ORF">HMPREF1171_01009</name>
</gene>